<evidence type="ECO:0000313" key="2">
    <source>
        <dbReference type="EMBL" id="OXM46510.1"/>
    </source>
</evidence>
<dbReference type="InterPro" id="IPR042070">
    <property type="entry name" value="PucR_C-HTH_sf"/>
</dbReference>
<feature type="non-terminal residue" evidence="2">
    <location>
        <position position="1"/>
    </location>
</feature>
<sequence length="175" mass="18316">EVVLLVRGVDAGALARSVAAELTSTMDCPVTVGAAGPATSPRELAVAHAEAARCVASLLALGRAGEGASMADLGFVGLLLGEHADLGAYVTATIGPVLDYDERRGTDLIGTLRAYFSCGGNLTKAKDLLHVHVNTVVQRLDRIASLLGEHWQAPERALELQLALRLHRLTSDRTG</sequence>
<feature type="domain" description="PucR C-terminal helix-turn-helix" evidence="1">
    <location>
        <begin position="108"/>
        <end position="166"/>
    </location>
</feature>
<evidence type="ECO:0000313" key="3">
    <source>
        <dbReference type="Proteomes" id="UP000215223"/>
    </source>
</evidence>
<accession>A0A229RIN3</accession>
<organism evidence="2 3">
    <name type="scientific">Amycolatopsis thailandensis</name>
    <dbReference type="NCBI Taxonomy" id="589330"/>
    <lineage>
        <taxon>Bacteria</taxon>
        <taxon>Bacillati</taxon>
        <taxon>Actinomycetota</taxon>
        <taxon>Actinomycetes</taxon>
        <taxon>Pseudonocardiales</taxon>
        <taxon>Pseudonocardiaceae</taxon>
        <taxon>Amycolatopsis</taxon>
    </lineage>
</organism>
<comment type="caution">
    <text evidence="2">The sequence shown here is derived from an EMBL/GenBank/DDBJ whole genome shotgun (WGS) entry which is preliminary data.</text>
</comment>
<dbReference type="InterPro" id="IPR025736">
    <property type="entry name" value="PucR_C-HTH_dom"/>
</dbReference>
<dbReference type="Pfam" id="PF13556">
    <property type="entry name" value="HTH_30"/>
    <property type="match status" value="1"/>
</dbReference>
<dbReference type="PANTHER" id="PTHR33744">
    <property type="entry name" value="CARBOHYDRATE DIACID REGULATOR"/>
    <property type="match status" value="1"/>
</dbReference>
<gene>
    <name evidence="2" type="ORF">CFP71_36905</name>
</gene>
<dbReference type="EMBL" id="NMQT01000151">
    <property type="protein sequence ID" value="OXM46510.1"/>
    <property type="molecule type" value="Genomic_DNA"/>
</dbReference>
<dbReference type="InterPro" id="IPR051448">
    <property type="entry name" value="CdaR-like_regulators"/>
</dbReference>
<proteinExistence type="predicted"/>
<protein>
    <submittedName>
        <fullName evidence="2">Diguanylate phosphodiesterase</fullName>
    </submittedName>
</protein>
<dbReference type="Gene3D" id="1.10.10.2840">
    <property type="entry name" value="PucR C-terminal helix-turn-helix domain"/>
    <property type="match status" value="1"/>
</dbReference>
<dbReference type="AlphaFoldDB" id="A0A229RIN3"/>
<dbReference type="PANTHER" id="PTHR33744:SF1">
    <property type="entry name" value="DNA-BINDING TRANSCRIPTIONAL ACTIVATOR ADER"/>
    <property type="match status" value="1"/>
</dbReference>
<evidence type="ECO:0000259" key="1">
    <source>
        <dbReference type="Pfam" id="PF13556"/>
    </source>
</evidence>
<dbReference type="RefSeq" id="WP_167406401.1">
    <property type="nucleotide sequence ID" value="NZ_NMQT01000151.1"/>
</dbReference>
<keyword evidence="3" id="KW-1185">Reference proteome</keyword>
<reference evidence="2 3" key="1">
    <citation type="submission" date="2017-07" db="EMBL/GenBank/DDBJ databases">
        <title>Amycolatopsis thailandensis Genome sequencing and assembly.</title>
        <authorList>
            <person name="Kaur N."/>
            <person name="Mayilraj S."/>
        </authorList>
    </citation>
    <scope>NUCLEOTIDE SEQUENCE [LARGE SCALE GENOMIC DNA]</scope>
    <source>
        <strain evidence="2 3">JCM 16380</strain>
    </source>
</reference>
<dbReference type="Proteomes" id="UP000215223">
    <property type="component" value="Unassembled WGS sequence"/>
</dbReference>
<name>A0A229RIN3_9PSEU</name>